<evidence type="ECO:0000256" key="6">
    <source>
        <dbReference type="ARBA" id="ARBA00022833"/>
    </source>
</evidence>
<evidence type="ECO:0000256" key="7">
    <source>
        <dbReference type="ARBA" id="ARBA00022927"/>
    </source>
</evidence>
<accession>A0A1D2VGG8</accession>
<keyword evidence="3 13" id="KW-0813">Transport</keyword>
<dbReference type="GeneID" id="30966957"/>
<evidence type="ECO:0000256" key="1">
    <source>
        <dbReference type="ARBA" id="ARBA00004137"/>
    </source>
</evidence>
<dbReference type="SUPFAM" id="SSF144122">
    <property type="entry name" value="Tim10-like"/>
    <property type="match status" value="1"/>
</dbReference>
<evidence type="ECO:0000259" key="14">
    <source>
        <dbReference type="Pfam" id="PF02953"/>
    </source>
</evidence>
<dbReference type="AlphaFoldDB" id="A0A1D2VGG8"/>
<dbReference type="InterPro" id="IPR050673">
    <property type="entry name" value="Mito_inner_translocase_sub"/>
</dbReference>
<keyword evidence="7 13" id="KW-0653">Protein transport</keyword>
<gene>
    <name evidence="15" type="ORF">ASCRUDRAFT_76059</name>
</gene>
<dbReference type="OrthoDB" id="1551503at2759"/>
<keyword evidence="16" id="KW-1185">Reference proteome</keyword>
<evidence type="ECO:0000256" key="4">
    <source>
        <dbReference type="ARBA" id="ARBA00022723"/>
    </source>
</evidence>
<comment type="function">
    <text evidence="13">Mitochondrial intermembrane chaperone that participates in the import and insertion of some multi-pass transmembrane proteins into the mitochondrial inner membrane. Also required for the transfer of beta-barrel precursors from the TOM complex to the sorting and assembly machinery (SAM complex) of the outer membrane. Acts as a chaperone-like protein that protects the hydrophobic precursors from aggregation and guide them through the mitochondrial intermembrane space.</text>
</comment>
<evidence type="ECO:0000256" key="8">
    <source>
        <dbReference type="ARBA" id="ARBA00023010"/>
    </source>
</evidence>
<dbReference type="InterPro" id="IPR004217">
    <property type="entry name" value="Tim10-like"/>
</dbReference>
<evidence type="ECO:0000256" key="10">
    <source>
        <dbReference type="ARBA" id="ARBA00023136"/>
    </source>
</evidence>
<dbReference type="Gene3D" id="1.10.287.810">
    <property type="entry name" value="Mitochondrial import inner membrane translocase subunit tim13 like domains"/>
    <property type="match status" value="1"/>
</dbReference>
<name>A0A1D2VGG8_9ASCO</name>
<keyword evidence="12 13" id="KW-0143">Chaperone</keyword>
<evidence type="ECO:0000256" key="12">
    <source>
        <dbReference type="ARBA" id="ARBA00023186"/>
    </source>
</evidence>
<comment type="domain">
    <text evidence="13">The twin CX3C motif contains 4 conserved Cys residues that form 2 disulfide bonds in the mitochondrial intermembrane space.</text>
</comment>
<organism evidence="15 16">
    <name type="scientific">Ascoidea rubescens DSM 1968</name>
    <dbReference type="NCBI Taxonomy" id="1344418"/>
    <lineage>
        <taxon>Eukaryota</taxon>
        <taxon>Fungi</taxon>
        <taxon>Dikarya</taxon>
        <taxon>Ascomycota</taxon>
        <taxon>Saccharomycotina</taxon>
        <taxon>Saccharomycetes</taxon>
        <taxon>Ascoideaceae</taxon>
        <taxon>Ascoidea</taxon>
    </lineage>
</organism>
<dbReference type="EMBL" id="KV454481">
    <property type="protein sequence ID" value="ODV60682.1"/>
    <property type="molecule type" value="Genomic_DNA"/>
</dbReference>
<keyword evidence="9 13" id="KW-0496">Mitochondrion</keyword>
<dbReference type="Pfam" id="PF02953">
    <property type="entry name" value="zf-Tim10_DDP"/>
    <property type="match status" value="1"/>
</dbReference>
<dbReference type="RefSeq" id="XP_020046989.1">
    <property type="nucleotide sequence ID" value="XM_020193321.1"/>
</dbReference>
<comment type="similarity">
    <text evidence="2 13">Belongs to the small Tim family.</text>
</comment>
<keyword evidence="6" id="KW-0862">Zinc</keyword>
<comment type="subunit">
    <text evidence="13">Heterohexamer.</text>
</comment>
<evidence type="ECO:0000256" key="11">
    <source>
        <dbReference type="ARBA" id="ARBA00023157"/>
    </source>
</evidence>
<dbReference type="InParanoid" id="A0A1D2VGG8"/>
<dbReference type="PANTHER" id="PTHR13172">
    <property type="entry name" value="MITOCHONDRIAL IMPORT INNER MEMBRANE TRANSLOCASE SUBUNIT TIM9B"/>
    <property type="match status" value="1"/>
</dbReference>
<dbReference type="Proteomes" id="UP000095038">
    <property type="component" value="Unassembled WGS sequence"/>
</dbReference>
<evidence type="ECO:0000313" key="16">
    <source>
        <dbReference type="Proteomes" id="UP000095038"/>
    </source>
</evidence>
<reference evidence="16" key="1">
    <citation type="submission" date="2016-05" db="EMBL/GenBank/DDBJ databases">
        <title>Comparative genomics of biotechnologically important yeasts.</title>
        <authorList>
            <consortium name="DOE Joint Genome Institute"/>
            <person name="Riley R."/>
            <person name="Haridas S."/>
            <person name="Wolfe K.H."/>
            <person name="Lopes M.R."/>
            <person name="Hittinger C.T."/>
            <person name="Goker M."/>
            <person name="Salamov A."/>
            <person name="Wisecaver J."/>
            <person name="Long T.M."/>
            <person name="Aerts A.L."/>
            <person name="Barry K."/>
            <person name="Choi C."/>
            <person name="Clum A."/>
            <person name="Coughlan A.Y."/>
            <person name="Deshpande S."/>
            <person name="Douglass A.P."/>
            <person name="Hanson S.J."/>
            <person name="Klenk H.-P."/>
            <person name="Labutti K."/>
            <person name="Lapidus A."/>
            <person name="Lindquist E."/>
            <person name="Lipzen A."/>
            <person name="Meier-Kolthoff J.P."/>
            <person name="Ohm R.A."/>
            <person name="Otillar R.P."/>
            <person name="Pangilinan J."/>
            <person name="Peng Y."/>
            <person name="Rokas A."/>
            <person name="Rosa C.A."/>
            <person name="Scheuner C."/>
            <person name="Sibirny A.A."/>
            <person name="Slot J.C."/>
            <person name="Stielow J.B."/>
            <person name="Sun H."/>
            <person name="Kurtzman C.P."/>
            <person name="Blackwell M."/>
            <person name="Grigoriev I.V."/>
            <person name="Jeffries T.W."/>
        </authorList>
    </citation>
    <scope>NUCLEOTIDE SEQUENCE [LARGE SCALE GENOMIC DNA]</scope>
    <source>
        <strain evidence="16">DSM 1968</strain>
    </source>
</reference>
<proteinExistence type="inferred from homology"/>
<keyword evidence="4" id="KW-0479">Metal-binding</keyword>
<keyword evidence="10" id="KW-0472">Membrane</keyword>
<dbReference type="GO" id="GO:0046872">
    <property type="term" value="F:metal ion binding"/>
    <property type="evidence" value="ECO:0007669"/>
    <property type="project" value="UniProtKB-KW"/>
</dbReference>
<evidence type="ECO:0000256" key="2">
    <source>
        <dbReference type="ARBA" id="ARBA00006720"/>
    </source>
</evidence>
<dbReference type="STRING" id="1344418.A0A1D2VGG8"/>
<keyword evidence="8 13" id="KW-0811">Translocation</keyword>
<evidence type="ECO:0000256" key="5">
    <source>
        <dbReference type="ARBA" id="ARBA00022792"/>
    </source>
</evidence>
<protein>
    <recommendedName>
        <fullName evidence="13">Mitochondrial import inner membrane translocase subunit</fullName>
    </recommendedName>
</protein>
<dbReference type="GO" id="GO:0015031">
    <property type="term" value="P:protein transport"/>
    <property type="evidence" value="ECO:0007669"/>
    <property type="project" value="UniProtKB-KW"/>
</dbReference>
<evidence type="ECO:0000256" key="13">
    <source>
        <dbReference type="RuleBase" id="RU367043"/>
    </source>
</evidence>
<evidence type="ECO:0000256" key="3">
    <source>
        <dbReference type="ARBA" id="ARBA00022448"/>
    </source>
</evidence>
<evidence type="ECO:0000256" key="9">
    <source>
        <dbReference type="ARBA" id="ARBA00023128"/>
    </source>
</evidence>
<dbReference type="InterPro" id="IPR035427">
    <property type="entry name" value="Tim10-like_dom_sf"/>
</dbReference>
<evidence type="ECO:0000313" key="15">
    <source>
        <dbReference type="EMBL" id="ODV60682.1"/>
    </source>
</evidence>
<comment type="subcellular location">
    <subcellularLocation>
        <location evidence="1 13">Mitochondrion inner membrane</location>
        <topology evidence="1 13">Peripheral membrane protein</topology>
        <orientation evidence="1 13">Intermembrane side</orientation>
    </subcellularLocation>
</comment>
<feature type="domain" description="Tim10-like" evidence="14">
    <location>
        <begin position="15"/>
        <end position="76"/>
    </location>
</feature>
<dbReference type="GO" id="GO:0005743">
    <property type="term" value="C:mitochondrial inner membrane"/>
    <property type="evidence" value="ECO:0007669"/>
    <property type="project" value="UniProtKB-SubCell"/>
</dbReference>
<keyword evidence="11 13" id="KW-1015">Disulfide bond</keyword>
<keyword evidence="5 13" id="KW-0999">Mitochondrion inner membrane</keyword>
<sequence>MEQLNRAEAQEFQKTIEQKQQRDFMNLYASVVQRCFMDCVNDFTAKNLTERELGCIERCTEKLMKHTEKVGQKFQEDNQKIMEMQMEE</sequence>